<proteinExistence type="predicted"/>
<dbReference type="Proteomes" id="UP000821865">
    <property type="component" value="Chromosome 1"/>
</dbReference>
<organism evidence="1 2">
    <name type="scientific">Dermacentor silvarum</name>
    <name type="common">Tick</name>
    <dbReference type="NCBI Taxonomy" id="543639"/>
    <lineage>
        <taxon>Eukaryota</taxon>
        <taxon>Metazoa</taxon>
        <taxon>Ecdysozoa</taxon>
        <taxon>Arthropoda</taxon>
        <taxon>Chelicerata</taxon>
        <taxon>Arachnida</taxon>
        <taxon>Acari</taxon>
        <taxon>Parasitiformes</taxon>
        <taxon>Ixodida</taxon>
        <taxon>Ixodoidea</taxon>
        <taxon>Ixodidae</taxon>
        <taxon>Rhipicephalinae</taxon>
        <taxon>Dermacentor</taxon>
    </lineage>
</organism>
<dbReference type="EMBL" id="CM023470">
    <property type="protein sequence ID" value="KAH7978022.1"/>
    <property type="molecule type" value="Genomic_DNA"/>
</dbReference>
<comment type="caution">
    <text evidence="1">The sequence shown here is derived from an EMBL/GenBank/DDBJ whole genome shotgun (WGS) entry which is preliminary data.</text>
</comment>
<gene>
    <name evidence="1" type="ORF">HPB49_004249</name>
</gene>
<accession>A0ACB8DUB6</accession>
<reference evidence="1" key="1">
    <citation type="submission" date="2020-05" db="EMBL/GenBank/DDBJ databases">
        <title>Large-scale comparative analyses of tick genomes elucidate their genetic diversity and vector capacities.</title>
        <authorList>
            <person name="Jia N."/>
            <person name="Wang J."/>
            <person name="Shi W."/>
            <person name="Du L."/>
            <person name="Sun Y."/>
            <person name="Zhan W."/>
            <person name="Jiang J."/>
            <person name="Wang Q."/>
            <person name="Zhang B."/>
            <person name="Ji P."/>
            <person name="Sakyi L.B."/>
            <person name="Cui X."/>
            <person name="Yuan T."/>
            <person name="Jiang B."/>
            <person name="Yang W."/>
            <person name="Lam T.T.-Y."/>
            <person name="Chang Q."/>
            <person name="Ding S."/>
            <person name="Wang X."/>
            <person name="Zhu J."/>
            <person name="Ruan X."/>
            <person name="Zhao L."/>
            <person name="Wei J."/>
            <person name="Que T."/>
            <person name="Du C."/>
            <person name="Cheng J."/>
            <person name="Dai P."/>
            <person name="Han X."/>
            <person name="Huang E."/>
            <person name="Gao Y."/>
            <person name="Liu J."/>
            <person name="Shao H."/>
            <person name="Ye R."/>
            <person name="Li L."/>
            <person name="Wei W."/>
            <person name="Wang X."/>
            <person name="Wang C."/>
            <person name="Yang T."/>
            <person name="Huo Q."/>
            <person name="Li W."/>
            <person name="Guo W."/>
            <person name="Chen H."/>
            <person name="Zhou L."/>
            <person name="Ni X."/>
            <person name="Tian J."/>
            <person name="Zhou Y."/>
            <person name="Sheng Y."/>
            <person name="Liu T."/>
            <person name="Pan Y."/>
            <person name="Xia L."/>
            <person name="Li J."/>
            <person name="Zhao F."/>
            <person name="Cao W."/>
        </authorList>
    </citation>
    <scope>NUCLEOTIDE SEQUENCE</scope>
    <source>
        <strain evidence="1">Dsil-2018</strain>
    </source>
</reference>
<protein>
    <submittedName>
        <fullName evidence="1">Uncharacterized protein</fullName>
    </submittedName>
</protein>
<name>A0ACB8DUB6_DERSI</name>
<keyword evidence="2" id="KW-1185">Reference proteome</keyword>
<sequence length="341" mass="38309">MTCCNDLFTSTQDLGEVVRTEGLGYDDGRFLLLLEEMRLNSALHEFEHFLVKLSRHVGTNALSTFLFINRLSRVHSHPLFLAKRRPLKALRAAFRSPSSEEWWPMDCDLSGAATAVCKLQQVYDISATSMAAMHSRLLPAASTEDLKDVSRGCFFVGPFGKTSEWGWMVDEAASLSGNRLDRKMQVGWLRDIDHSVLQRVTRRIAVATNLSLQSAEDYQVANYGLAGHYSPHTDAMSFDKIADHIDRKDGNRLATMLMYLSDVEAGGATAFVNLGIAVKPRAGTALFWYNVKPYTGSGSPEYFSFWHQKRASDPLTEHVAWIATKWIHERNNIDVRFNTPG</sequence>
<evidence type="ECO:0000313" key="2">
    <source>
        <dbReference type="Proteomes" id="UP000821865"/>
    </source>
</evidence>
<evidence type="ECO:0000313" key="1">
    <source>
        <dbReference type="EMBL" id="KAH7978022.1"/>
    </source>
</evidence>